<feature type="chain" id="PRO_5031150356" evidence="3">
    <location>
        <begin position="28"/>
        <end position="525"/>
    </location>
</feature>
<dbReference type="Pfam" id="PF00496">
    <property type="entry name" value="SBP_bac_5"/>
    <property type="match status" value="1"/>
</dbReference>
<dbReference type="GO" id="GO:0030288">
    <property type="term" value="C:outer membrane-bounded periplasmic space"/>
    <property type="evidence" value="ECO:0007669"/>
    <property type="project" value="UniProtKB-ARBA"/>
</dbReference>
<evidence type="ECO:0000313" key="6">
    <source>
        <dbReference type="Proteomes" id="UP000575083"/>
    </source>
</evidence>
<dbReference type="Gene3D" id="3.40.190.10">
    <property type="entry name" value="Periplasmic binding protein-like II"/>
    <property type="match status" value="1"/>
</dbReference>
<dbReference type="Gene3D" id="3.90.76.10">
    <property type="entry name" value="Dipeptide-binding Protein, Domain 1"/>
    <property type="match status" value="1"/>
</dbReference>
<dbReference type="GO" id="GO:0043190">
    <property type="term" value="C:ATP-binding cassette (ABC) transporter complex"/>
    <property type="evidence" value="ECO:0007669"/>
    <property type="project" value="InterPro"/>
</dbReference>
<dbReference type="InterPro" id="IPR030678">
    <property type="entry name" value="Peptide/Ni-bd"/>
</dbReference>
<dbReference type="EMBL" id="JACHLK010000003">
    <property type="protein sequence ID" value="MBB6559232.1"/>
    <property type="molecule type" value="Genomic_DNA"/>
</dbReference>
<gene>
    <name evidence="5" type="ORF">HNP48_001899</name>
</gene>
<dbReference type="PANTHER" id="PTHR30290:SF38">
    <property type="entry name" value="D,D-DIPEPTIDE-BINDING PERIPLASMIC PROTEIN DDPA-RELATED"/>
    <property type="match status" value="1"/>
</dbReference>
<dbReference type="RefSeq" id="WP_184856661.1">
    <property type="nucleotide sequence ID" value="NZ_JACHLK010000003.1"/>
</dbReference>
<protein>
    <submittedName>
        <fullName evidence="5">Peptide/nickel transport system substrate-binding protein</fullName>
    </submittedName>
</protein>
<dbReference type="InterPro" id="IPR039424">
    <property type="entry name" value="SBP_5"/>
</dbReference>
<evidence type="ECO:0000256" key="1">
    <source>
        <dbReference type="ARBA" id="ARBA00005695"/>
    </source>
</evidence>
<feature type="domain" description="Solute-binding protein family 5" evidence="4">
    <location>
        <begin position="75"/>
        <end position="434"/>
    </location>
</feature>
<organism evidence="5 6">
    <name type="scientific">Acidovorax soli</name>
    <dbReference type="NCBI Taxonomy" id="592050"/>
    <lineage>
        <taxon>Bacteria</taxon>
        <taxon>Pseudomonadati</taxon>
        <taxon>Pseudomonadota</taxon>
        <taxon>Betaproteobacteria</taxon>
        <taxon>Burkholderiales</taxon>
        <taxon>Comamonadaceae</taxon>
        <taxon>Acidovorax</taxon>
    </lineage>
</organism>
<dbReference type="PIRSF" id="PIRSF002741">
    <property type="entry name" value="MppA"/>
    <property type="match status" value="1"/>
</dbReference>
<comment type="caution">
    <text evidence="5">The sequence shown here is derived from an EMBL/GenBank/DDBJ whole genome shotgun (WGS) entry which is preliminary data.</text>
</comment>
<dbReference type="Proteomes" id="UP000575083">
    <property type="component" value="Unassembled WGS sequence"/>
</dbReference>
<evidence type="ECO:0000313" key="5">
    <source>
        <dbReference type="EMBL" id="MBB6559232.1"/>
    </source>
</evidence>
<sequence>MTTAPSRWLSQGLALLAGFCSVGLAQAQPQPDTLRIRLNADIRSTDPGINRDNNTDAVMMHVLEGLVAYREDASVAPLLAQSVSTSADGKTYTFKLRQGVKFHNGAPLTADDVLFAWNRYMLPANNWRCLAEFDGRGLAKVVKVEAPDAATVVYTLDKPSALFLATLARVDCGGTGIYHRSSLEADGKWREPVATGPYKLGEWKRGQYIELLRNDAYAALPGPRDGNTGAKIAETPKVRFIVIPDASAAKAALFSGGIDLNYDINDEDMAEYKGRKDILMETQATMNVQGLLFQTRDPLLKDARIRRAIALALDMPELVAAVTSGNAPPSRSVVPTPSAFYKKPQAALPARNLAQARKLLAEAGYKGEPIKILATKRYNSVFNIAVLTQAMVQEVGIKAEVEVLDWATLLDRYNKGNYQAMGFTFSARLDPALSYEMVTGPKDKQPRKVWDDPLAHELLAKSMETSDVAQRQALFDKLEARMREDVPAIFMYSAVNTSAARSYAKGYKGWALGTPRAWGVALRAP</sequence>
<proteinExistence type="inferred from homology"/>
<evidence type="ECO:0000256" key="2">
    <source>
        <dbReference type="ARBA" id="ARBA00022729"/>
    </source>
</evidence>
<dbReference type="PANTHER" id="PTHR30290">
    <property type="entry name" value="PERIPLASMIC BINDING COMPONENT OF ABC TRANSPORTER"/>
    <property type="match status" value="1"/>
</dbReference>
<keyword evidence="2 3" id="KW-0732">Signal</keyword>
<reference evidence="5 6" key="1">
    <citation type="submission" date="2020-08" db="EMBL/GenBank/DDBJ databases">
        <title>Functional genomics of gut bacteria from endangered species of beetles.</title>
        <authorList>
            <person name="Carlos-Shanley C."/>
        </authorList>
    </citation>
    <scope>NUCLEOTIDE SEQUENCE [LARGE SCALE GENOMIC DNA]</scope>
    <source>
        <strain evidence="5 6">S00198</strain>
    </source>
</reference>
<dbReference type="Gene3D" id="3.10.105.10">
    <property type="entry name" value="Dipeptide-binding Protein, Domain 3"/>
    <property type="match status" value="1"/>
</dbReference>
<dbReference type="AlphaFoldDB" id="A0A7X0U8H2"/>
<dbReference type="InterPro" id="IPR000914">
    <property type="entry name" value="SBP_5_dom"/>
</dbReference>
<comment type="similarity">
    <text evidence="1">Belongs to the bacterial solute-binding protein 5 family.</text>
</comment>
<dbReference type="GO" id="GO:0015833">
    <property type="term" value="P:peptide transport"/>
    <property type="evidence" value="ECO:0007669"/>
    <property type="project" value="TreeGrafter"/>
</dbReference>
<feature type="signal peptide" evidence="3">
    <location>
        <begin position="1"/>
        <end position="27"/>
    </location>
</feature>
<evidence type="ECO:0000256" key="3">
    <source>
        <dbReference type="SAM" id="SignalP"/>
    </source>
</evidence>
<name>A0A7X0U8H2_9BURK</name>
<keyword evidence="6" id="KW-1185">Reference proteome</keyword>
<accession>A0A7X0U8H2</accession>
<evidence type="ECO:0000259" key="4">
    <source>
        <dbReference type="Pfam" id="PF00496"/>
    </source>
</evidence>
<dbReference type="SUPFAM" id="SSF53850">
    <property type="entry name" value="Periplasmic binding protein-like II"/>
    <property type="match status" value="1"/>
</dbReference>
<dbReference type="GO" id="GO:1904680">
    <property type="term" value="F:peptide transmembrane transporter activity"/>
    <property type="evidence" value="ECO:0007669"/>
    <property type="project" value="TreeGrafter"/>
</dbReference>